<dbReference type="InterPro" id="IPR000515">
    <property type="entry name" value="MetI-like"/>
</dbReference>
<name>A0ABQ0JHI4_9VIBR</name>
<dbReference type="SUPFAM" id="SSF161098">
    <property type="entry name" value="MetI-like"/>
    <property type="match status" value="1"/>
</dbReference>
<feature type="transmembrane region" description="Helical" evidence="8">
    <location>
        <begin position="170"/>
        <end position="190"/>
    </location>
</feature>
<keyword evidence="6 8" id="KW-1133">Transmembrane helix</keyword>
<evidence type="ECO:0000259" key="9">
    <source>
        <dbReference type="PROSITE" id="PS50928"/>
    </source>
</evidence>
<reference evidence="11" key="1">
    <citation type="submission" date="2014-09" db="EMBL/GenBank/DDBJ databases">
        <title>Vibrio variabilis JCM 19239. (C206) whole genome shotgun sequence.</title>
        <authorList>
            <person name="Sawabe T."/>
            <person name="Meirelles P."/>
            <person name="Nakanishi M."/>
            <person name="Sayaka M."/>
            <person name="Hattori M."/>
            <person name="Ohkuma M."/>
        </authorList>
    </citation>
    <scope>NUCLEOTIDE SEQUENCE [LARGE SCALE GENOMIC DNA]</scope>
    <source>
        <strain evidence="11">JCM 19239</strain>
    </source>
</reference>
<evidence type="ECO:0000256" key="8">
    <source>
        <dbReference type="RuleBase" id="RU363032"/>
    </source>
</evidence>
<comment type="similarity">
    <text evidence="2">Belongs to the binding-protein-dependent transport system permease family. CysTW subfamily.</text>
</comment>
<feature type="domain" description="ABC transmembrane type-1" evidence="9">
    <location>
        <begin position="14"/>
        <end position="209"/>
    </location>
</feature>
<gene>
    <name evidence="10" type="ORF">JCM19239_5477</name>
</gene>
<proteinExistence type="inferred from homology"/>
<dbReference type="InterPro" id="IPR035906">
    <property type="entry name" value="MetI-like_sf"/>
</dbReference>
<evidence type="ECO:0000313" key="10">
    <source>
        <dbReference type="EMBL" id="GAL28217.1"/>
    </source>
</evidence>
<dbReference type="PROSITE" id="PS50928">
    <property type="entry name" value="ABC_TM1"/>
    <property type="match status" value="1"/>
</dbReference>
<dbReference type="CDD" id="cd06261">
    <property type="entry name" value="TM_PBP2"/>
    <property type="match status" value="1"/>
</dbReference>
<dbReference type="Pfam" id="PF00528">
    <property type="entry name" value="BPD_transp_1"/>
    <property type="match status" value="1"/>
</dbReference>
<evidence type="ECO:0000256" key="4">
    <source>
        <dbReference type="ARBA" id="ARBA00022475"/>
    </source>
</evidence>
<protein>
    <submittedName>
        <fullName evidence="10">Ferric iron ABC transporter permease protein</fullName>
    </submittedName>
</protein>
<dbReference type="PROSITE" id="PS51257">
    <property type="entry name" value="PROKAR_LIPOPROTEIN"/>
    <property type="match status" value="1"/>
</dbReference>
<accession>A0ABQ0JHI4</accession>
<evidence type="ECO:0000256" key="1">
    <source>
        <dbReference type="ARBA" id="ARBA00004651"/>
    </source>
</evidence>
<feature type="transmembrane region" description="Helical" evidence="8">
    <location>
        <begin position="18"/>
        <end position="41"/>
    </location>
</feature>
<dbReference type="Gene3D" id="1.10.3720.10">
    <property type="entry name" value="MetI-like"/>
    <property type="match status" value="1"/>
</dbReference>
<feature type="transmembrane region" description="Helical" evidence="8">
    <location>
        <begin position="142"/>
        <end position="164"/>
    </location>
</feature>
<evidence type="ECO:0000256" key="3">
    <source>
        <dbReference type="ARBA" id="ARBA00022448"/>
    </source>
</evidence>
<keyword evidence="7 8" id="KW-0472">Membrane</keyword>
<keyword evidence="11" id="KW-1185">Reference proteome</keyword>
<dbReference type="PANTHER" id="PTHR42929">
    <property type="entry name" value="INNER MEMBRANE ABC TRANSPORTER PERMEASE PROTEIN YDCU-RELATED-RELATED"/>
    <property type="match status" value="1"/>
</dbReference>
<evidence type="ECO:0000256" key="7">
    <source>
        <dbReference type="ARBA" id="ARBA00023136"/>
    </source>
</evidence>
<keyword evidence="4" id="KW-1003">Cell membrane</keyword>
<comment type="subcellular location">
    <subcellularLocation>
        <location evidence="1 8">Cell membrane</location>
        <topology evidence="1 8">Multi-pass membrane protein</topology>
    </subcellularLocation>
</comment>
<organism evidence="10 11">
    <name type="scientific">Vibrio variabilis</name>
    <dbReference type="NCBI Taxonomy" id="990271"/>
    <lineage>
        <taxon>Bacteria</taxon>
        <taxon>Pseudomonadati</taxon>
        <taxon>Pseudomonadota</taxon>
        <taxon>Gammaproteobacteria</taxon>
        <taxon>Vibrionales</taxon>
        <taxon>Vibrionaceae</taxon>
        <taxon>Vibrio</taxon>
    </lineage>
</organism>
<keyword evidence="5 8" id="KW-0812">Transmembrane</keyword>
<keyword evidence="3 8" id="KW-0813">Transport</keyword>
<evidence type="ECO:0000256" key="2">
    <source>
        <dbReference type="ARBA" id="ARBA00007069"/>
    </source>
</evidence>
<evidence type="ECO:0000256" key="5">
    <source>
        <dbReference type="ARBA" id="ARBA00022692"/>
    </source>
</evidence>
<feature type="transmembrane region" description="Helical" evidence="8">
    <location>
        <begin position="48"/>
        <end position="70"/>
    </location>
</feature>
<sequence length="209" mass="22563">MFKVLSGNRAWVALKNSFYTSAVATMISLLLGCFFSFFLALTNIRFKALWVFLFMLPMMIPPQVTALSWIQLFGPSSALLRTLGMAPALGSPNPIYSPEGIALLLGIQHAPLVFLTMRTQLSALPKEQIEAARMSGASFGQVLKDIILPLCYSAMIAATALAFVSSLGNFGIPAMLGIPISYTVLPTLIYQSMSTFGPDMLNQVASLSV</sequence>
<dbReference type="PANTHER" id="PTHR42929:SF6">
    <property type="entry name" value="IRON(III)-TRANSPORT SYSTEM PERMEASE PROTEIN SFUB"/>
    <property type="match status" value="1"/>
</dbReference>
<evidence type="ECO:0000313" key="11">
    <source>
        <dbReference type="Proteomes" id="UP000029223"/>
    </source>
</evidence>
<dbReference type="EMBL" id="BBMS01000039">
    <property type="protein sequence ID" value="GAL28217.1"/>
    <property type="molecule type" value="Genomic_DNA"/>
</dbReference>
<evidence type="ECO:0000256" key="6">
    <source>
        <dbReference type="ARBA" id="ARBA00022989"/>
    </source>
</evidence>
<comment type="caution">
    <text evidence="10">The sequence shown here is derived from an EMBL/GenBank/DDBJ whole genome shotgun (WGS) entry which is preliminary data.</text>
</comment>
<dbReference type="Proteomes" id="UP000029223">
    <property type="component" value="Unassembled WGS sequence"/>
</dbReference>